<name>A0AAV4URN5_9ARAC</name>
<accession>A0AAV4URN5</accession>
<reference evidence="1 2" key="1">
    <citation type="submission" date="2021-06" db="EMBL/GenBank/DDBJ databases">
        <title>Caerostris darwini draft genome.</title>
        <authorList>
            <person name="Kono N."/>
            <person name="Arakawa K."/>
        </authorList>
    </citation>
    <scope>NUCLEOTIDE SEQUENCE [LARGE SCALE GENOMIC DNA]</scope>
</reference>
<dbReference type="AlphaFoldDB" id="A0AAV4URN5"/>
<gene>
    <name evidence="1" type="ORF">CDAR_377141</name>
</gene>
<evidence type="ECO:0000313" key="1">
    <source>
        <dbReference type="EMBL" id="GIY60184.1"/>
    </source>
</evidence>
<sequence length="122" mass="13468">MHNASDNGFGNGVSDPQCVPRFRVASFRVLIRSGVLKGMLKQQSNFVNGKIESTEYSTYCTPNRDGWEVELAKGCILKRRFSTGSPELTSSEAHSTSCNCTTDGIFYPGMMTFFVGDVLPRK</sequence>
<organism evidence="1 2">
    <name type="scientific">Caerostris darwini</name>
    <dbReference type="NCBI Taxonomy" id="1538125"/>
    <lineage>
        <taxon>Eukaryota</taxon>
        <taxon>Metazoa</taxon>
        <taxon>Ecdysozoa</taxon>
        <taxon>Arthropoda</taxon>
        <taxon>Chelicerata</taxon>
        <taxon>Arachnida</taxon>
        <taxon>Araneae</taxon>
        <taxon>Araneomorphae</taxon>
        <taxon>Entelegynae</taxon>
        <taxon>Araneoidea</taxon>
        <taxon>Araneidae</taxon>
        <taxon>Caerostris</taxon>
    </lineage>
</organism>
<dbReference type="Proteomes" id="UP001054837">
    <property type="component" value="Unassembled WGS sequence"/>
</dbReference>
<dbReference type="EMBL" id="BPLQ01011758">
    <property type="protein sequence ID" value="GIY60184.1"/>
    <property type="molecule type" value="Genomic_DNA"/>
</dbReference>
<proteinExistence type="predicted"/>
<keyword evidence="2" id="KW-1185">Reference proteome</keyword>
<evidence type="ECO:0000313" key="2">
    <source>
        <dbReference type="Proteomes" id="UP001054837"/>
    </source>
</evidence>
<comment type="caution">
    <text evidence="1">The sequence shown here is derived from an EMBL/GenBank/DDBJ whole genome shotgun (WGS) entry which is preliminary data.</text>
</comment>
<protein>
    <submittedName>
        <fullName evidence="1">Uncharacterized protein</fullName>
    </submittedName>
</protein>